<comment type="caution">
    <text evidence="1">The sequence shown here is derived from an EMBL/GenBank/DDBJ whole genome shotgun (WGS) entry which is preliminary data.</text>
</comment>
<reference evidence="1" key="1">
    <citation type="journal article" date="2021" name="New Phytol.">
        <title>Evolutionary innovations through gain and loss of genes in the ectomycorrhizal Boletales.</title>
        <authorList>
            <person name="Wu G."/>
            <person name="Miyauchi S."/>
            <person name="Morin E."/>
            <person name="Kuo A."/>
            <person name="Drula E."/>
            <person name="Varga T."/>
            <person name="Kohler A."/>
            <person name="Feng B."/>
            <person name="Cao Y."/>
            <person name="Lipzen A."/>
            <person name="Daum C."/>
            <person name="Hundley H."/>
            <person name="Pangilinan J."/>
            <person name="Johnson J."/>
            <person name="Barry K."/>
            <person name="LaButti K."/>
            <person name="Ng V."/>
            <person name="Ahrendt S."/>
            <person name="Min B."/>
            <person name="Choi I.G."/>
            <person name="Park H."/>
            <person name="Plett J.M."/>
            <person name="Magnuson J."/>
            <person name="Spatafora J.W."/>
            <person name="Nagy L.G."/>
            <person name="Henrissat B."/>
            <person name="Grigoriev I.V."/>
            <person name="Yang Z.L."/>
            <person name="Xu J."/>
            <person name="Martin F.M."/>
        </authorList>
    </citation>
    <scope>NUCLEOTIDE SEQUENCE</scope>
    <source>
        <strain evidence="1">ATCC 28755</strain>
    </source>
</reference>
<evidence type="ECO:0000313" key="2">
    <source>
        <dbReference type="Proteomes" id="UP000790377"/>
    </source>
</evidence>
<keyword evidence="2" id="KW-1185">Reference proteome</keyword>
<name>A0ACB7ZR32_9AGAM</name>
<gene>
    <name evidence="1" type="ORF">BJ138DRAFT_1020992</name>
</gene>
<proteinExistence type="predicted"/>
<accession>A0ACB7ZR32</accession>
<protein>
    <submittedName>
        <fullName evidence="1">Uncharacterized protein</fullName>
    </submittedName>
</protein>
<organism evidence="1 2">
    <name type="scientific">Hygrophoropsis aurantiaca</name>
    <dbReference type="NCBI Taxonomy" id="72124"/>
    <lineage>
        <taxon>Eukaryota</taxon>
        <taxon>Fungi</taxon>
        <taxon>Dikarya</taxon>
        <taxon>Basidiomycota</taxon>
        <taxon>Agaricomycotina</taxon>
        <taxon>Agaricomycetes</taxon>
        <taxon>Agaricomycetidae</taxon>
        <taxon>Boletales</taxon>
        <taxon>Coniophorineae</taxon>
        <taxon>Hygrophoropsidaceae</taxon>
        <taxon>Hygrophoropsis</taxon>
    </lineage>
</organism>
<dbReference type="Proteomes" id="UP000790377">
    <property type="component" value="Unassembled WGS sequence"/>
</dbReference>
<evidence type="ECO:0000313" key="1">
    <source>
        <dbReference type="EMBL" id="KAH7903213.1"/>
    </source>
</evidence>
<sequence>MFIERGILHFRRTSPYINACLLRQGCIGASPITPNVAITLRSLRLYRETHRVCPRFSIHAEAKKICRMHNVPYHCYLADQLRTAYDIYLALLRRIDTRISTALGRNSPDWRMLNSCPACQYHIVDEPPLRFSFLCAMDGNNSLKLVDPVLRGGKERHDPRDGRSPIWLKEDFVDAYKDEVRNSRTSPRTTQPATSPTNVQILASASGDTDLDSEWTDLADNDNDDGEPTDVCIDRWRNASPEARKKMFAIFKKSGVFVVVCRHGLLLTICDMVRSGELMKYPLASVKKLLDVCGPNICIGYDIKCRFWQVLLRSSLGPLAQRLNLSGVVQAFHGYAHNRYCQLTHHSKYMVGAGKEDFETCERTFSESNALAPETRFASEFHRHQAIDEHFIFADEEKYAALSKFIYNNYRQALTTVATAQAYLNVQHQTSSMTSADYDADLQAEREYLQHMHGKHDEKNLEVDYVQALAAMKAARLDLRNIDYGIIHRGFTRKEITEVQRRHTNSFSKVELRMQLAQDLERQLDIEERWAPNHPKRVAAQARITHRLFYKAADDVERLVAMRLLEMTKLQQSGYKLRTQISKALKTRATAIQNALARYNKYGAALDPPVKELKWEHVVEYTFLAEFDLIRANDSELKEKRWAQPLVREGALQYFDLQRAKEEIKRCNVEILRLLTKIYDDEYDIPAAIAVLEMESPSLATELKTRWEYLRGVNAMHLARIQQTQALKGYTGPFEPG</sequence>
<feature type="non-terminal residue" evidence="1">
    <location>
        <position position="737"/>
    </location>
</feature>
<dbReference type="EMBL" id="MU269118">
    <property type="protein sequence ID" value="KAH7903213.1"/>
    <property type="molecule type" value="Genomic_DNA"/>
</dbReference>